<comment type="pathway">
    <text evidence="8">Amino-acid biosynthesis; L-proline biosynthesis; L-glutamate 5-semialdehyde from L-glutamate: step 1/2.</text>
</comment>
<dbReference type="PANTHER" id="PTHR43654">
    <property type="entry name" value="GLUTAMATE 5-KINASE"/>
    <property type="match status" value="1"/>
</dbReference>
<evidence type="ECO:0000256" key="8">
    <source>
        <dbReference type="HAMAP-Rule" id="MF_00456"/>
    </source>
</evidence>
<dbReference type="InterPro" id="IPR036393">
    <property type="entry name" value="AceGlu_kinase-like_sf"/>
</dbReference>
<keyword evidence="2 8" id="KW-0028">Amino-acid biosynthesis</keyword>
<evidence type="ECO:0000256" key="4">
    <source>
        <dbReference type="ARBA" id="ARBA00022679"/>
    </source>
</evidence>
<dbReference type="CDD" id="cd04242">
    <property type="entry name" value="AAK_G5K_ProB"/>
    <property type="match status" value="1"/>
</dbReference>
<dbReference type="GO" id="GO:0005829">
    <property type="term" value="C:cytosol"/>
    <property type="evidence" value="ECO:0007669"/>
    <property type="project" value="TreeGrafter"/>
</dbReference>
<evidence type="ECO:0000313" key="10">
    <source>
        <dbReference type="EMBL" id="RFB05286.1"/>
    </source>
</evidence>
<comment type="similarity">
    <text evidence="8">Belongs to the glutamate 5-kinase family.</text>
</comment>
<protein>
    <recommendedName>
        <fullName evidence="8">Glutamate 5-kinase</fullName>
        <ecNumber evidence="8">2.7.2.11</ecNumber>
    </recommendedName>
    <alternativeName>
        <fullName evidence="8">Gamma-glutamyl kinase</fullName>
        <shortName evidence="8">GK</shortName>
    </alternativeName>
</protein>
<keyword evidence="11" id="KW-1185">Reference proteome</keyword>
<dbReference type="UniPathway" id="UPA00098">
    <property type="reaction ID" value="UER00359"/>
</dbReference>
<dbReference type="InParanoid" id="A0A371RIL2"/>
<gene>
    <name evidence="8 10" type="primary">proB</name>
    <name evidence="10" type="ORF">DX908_08470</name>
</gene>
<feature type="binding site" evidence="8">
    <location>
        <begin position="184"/>
        <end position="185"/>
    </location>
    <ligand>
        <name>ATP</name>
        <dbReference type="ChEBI" id="CHEBI:30616"/>
    </ligand>
</feature>
<feature type="binding site" evidence="8">
    <location>
        <position position="66"/>
    </location>
    <ligand>
        <name>substrate</name>
    </ligand>
</feature>
<dbReference type="Gene3D" id="3.40.1160.10">
    <property type="entry name" value="Acetylglutamate kinase-like"/>
    <property type="match status" value="1"/>
</dbReference>
<dbReference type="InterPro" id="IPR002478">
    <property type="entry name" value="PUA"/>
</dbReference>
<dbReference type="InterPro" id="IPR041739">
    <property type="entry name" value="G5K_ProB"/>
</dbReference>
<dbReference type="SUPFAM" id="SSF53633">
    <property type="entry name" value="Carbamate kinase-like"/>
    <property type="match status" value="1"/>
</dbReference>
<dbReference type="GO" id="GO:0055129">
    <property type="term" value="P:L-proline biosynthetic process"/>
    <property type="evidence" value="ECO:0007669"/>
    <property type="project" value="UniProtKB-UniRule"/>
</dbReference>
<keyword evidence="6 8" id="KW-0418">Kinase</keyword>
<dbReference type="FunCoup" id="A0A371RIL2">
    <property type="interactions" value="402"/>
</dbReference>
<keyword evidence="4 8" id="KW-0808">Transferase</keyword>
<evidence type="ECO:0000256" key="7">
    <source>
        <dbReference type="ARBA" id="ARBA00022840"/>
    </source>
</evidence>
<name>A0A371RIL2_9PROT</name>
<organism evidence="10 11">
    <name type="scientific">Parvularcula marina</name>
    <dbReference type="NCBI Taxonomy" id="2292771"/>
    <lineage>
        <taxon>Bacteria</taxon>
        <taxon>Pseudomonadati</taxon>
        <taxon>Pseudomonadota</taxon>
        <taxon>Alphaproteobacteria</taxon>
        <taxon>Parvularculales</taxon>
        <taxon>Parvularculaceae</taxon>
        <taxon>Parvularcula</taxon>
    </lineage>
</organism>
<feature type="binding site" evidence="8">
    <location>
        <position position="164"/>
    </location>
    <ligand>
        <name>substrate</name>
    </ligand>
</feature>
<evidence type="ECO:0000256" key="1">
    <source>
        <dbReference type="ARBA" id="ARBA00022490"/>
    </source>
</evidence>
<proteinExistence type="inferred from homology"/>
<dbReference type="InterPro" id="IPR015947">
    <property type="entry name" value="PUA-like_sf"/>
</dbReference>
<dbReference type="HAMAP" id="MF_00456">
    <property type="entry name" value="ProB"/>
    <property type="match status" value="1"/>
</dbReference>
<dbReference type="NCBIfam" id="TIGR01027">
    <property type="entry name" value="proB"/>
    <property type="match status" value="1"/>
</dbReference>
<evidence type="ECO:0000256" key="3">
    <source>
        <dbReference type="ARBA" id="ARBA00022650"/>
    </source>
</evidence>
<dbReference type="CDD" id="cd21157">
    <property type="entry name" value="PUA_G5K"/>
    <property type="match status" value="1"/>
</dbReference>
<dbReference type="InterPro" id="IPR001057">
    <property type="entry name" value="Glu/AcGlu_kinase"/>
</dbReference>
<dbReference type="InterPro" id="IPR011529">
    <property type="entry name" value="Glu_5kinase"/>
</dbReference>
<keyword evidence="3 8" id="KW-0641">Proline biosynthesis</keyword>
<dbReference type="EMBL" id="QUQO01000001">
    <property type="protein sequence ID" value="RFB05286.1"/>
    <property type="molecule type" value="Genomic_DNA"/>
</dbReference>
<dbReference type="PROSITE" id="PS50890">
    <property type="entry name" value="PUA"/>
    <property type="match status" value="1"/>
</dbReference>
<evidence type="ECO:0000259" key="9">
    <source>
        <dbReference type="SMART" id="SM00359"/>
    </source>
</evidence>
<evidence type="ECO:0000313" key="11">
    <source>
        <dbReference type="Proteomes" id="UP000264589"/>
    </source>
</evidence>
<dbReference type="PANTHER" id="PTHR43654:SF1">
    <property type="entry name" value="ISOPENTENYL PHOSPHATE KINASE"/>
    <property type="match status" value="1"/>
</dbReference>
<dbReference type="InterPro" id="IPR005715">
    <property type="entry name" value="Glu_5kinase/COase_Synthase"/>
</dbReference>
<dbReference type="GO" id="GO:0004349">
    <property type="term" value="F:glutamate 5-kinase activity"/>
    <property type="evidence" value="ECO:0007669"/>
    <property type="project" value="UniProtKB-UniRule"/>
</dbReference>
<reference evidence="10 11" key="1">
    <citation type="submission" date="2018-08" db="EMBL/GenBank/DDBJ databases">
        <title>Parvularcula sp. SM1705, isolated from surface water of the South Sea China.</title>
        <authorList>
            <person name="Sun L."/>
        </authorList>
    </citation>
    <scope>NUCLEOTIDE SEQUENCE [LARGE SCALE GENOMIC DNA]</scope>
    <source>
        <strain evidence="10 11">SM1705</strain>
    </source>
</reference>
<sequence>MGVEEIPFFVADDHQSLHFVRDLLERAKLAVVKVGSALITEVEEFSMGGVAADIRERPWHAVLVSSGAVAVGHELVPSLDPEATEDRHALSAIGQAALITRWQSAFEAHNRVAAQVLLTPDVTDDRTRYLNARAALRALLYHEVIPVVNENDAVTTREFRYGDNDRLAAKTAGLVDADILIILSDIDGLYTGNPAADPSAEHVPFIPYGEAGKYFDAAQESLSSVGTGGMRAKLAAARIAIDWGVTTIIASGRRQHPIRDLITGEARCTVFEAGEKLSARKRWLSGVHERAGAVEIDEGAVKALQNDASLLAVGVTSVSDPFLRGDVIEIRHNDEVVGFGLAACDFTTAKGKTRDIVLHRDNLILTLGEDDDH</sequence>
<evidence type="ECO:0000256" key="6">
    <source>
        <dbReference type="ARBA" id="ARBA00022777"/>
    </source>
</evidence>
<dbReference type="Pfam" id="PF01472">
    <property type="entry name" value="PUA"/>
    <property type="match status" value="1"/>
</dbReference>
<dbReference type="PIRSF" id="PIRSF000729">
    <property type="entry name" value="GK"/>
    <property type="match status" value="1"/>
</dbReference>
<dbReference type="GO" id="GO:0005524">
    <property type="term" value="F:ATP binding"/>
    <property type="evidence" value="ECO:0007669"/>
    <property type="project" value="UniProtKB-KW"/>
</dbReference>
<dbReference type="InterPro" id="IPR019797">
    <property type="entry name" value="Glutamate_5-kinase_CS"/>
</dbReference>
<dbReference type="PROSITE" id="PS00902">
    <property type="entry name" value="GLUTAMATE_5_KINASE"/>
    <property type="match status" value="1"/>
</dbReference>
<dbReference type="InterPro" id="IPR001048">
    <property type="entry name" value="Asp/Glu/Uridylate_kinase"/>
</dbReference>
<dbReference type="Pfam" id="PF00696">
    <property type="entry name" value="AA_kinase"/>
    <property type="match status" value="1"/>
</dbReference>
<comment type="caution">
    <text evidence="10">The sequence shown here is derived from an EMBL/GenBank/DDBJ whole genome shotgun (WGS) entry which is preliminary data.</text>
</comment>
<evidence type="ECO:0000256" key="2">
    <source>
        <dbReference type="ARBA" id="ARBA00022605"/>
    </source>
</evidence>
<dbReference type="Gene3D" id="2.30.130.10">
    <property type="entry name" value="PUA domain"/>
    <property type="match status" value="1"/>
</dbReference>
<dbReference type="GO" id="GO:0003723">
    <property type="term" value="F:RNA binding"/>
    <property type="evidence" value="ECO:0007669"/>
    <property type="project" value="InterPro"/>
</dbReference>
<comment type="caution">
    <text evidence="8">Lacks conserved residue(s) required for the propagation of feature annotation.</text>
</comment>
<dbReference type="SMART" id="SM00359">
    <property type="entry name" value="PUA"/>
    <property type="match status" value="1"/>
</dbReference>
<keyword evidence="7 8" id="KW-0067">ATP-binding</keyword>
<dbReference type="SUPFAM" id="SSF88697">
    <property type="entry name" value="PUA domain-like"/>
    <property type="match status" value="1"/>
</dbReference>
<feature type="binding site" evidence="8">
    <location>
        <position position="33"/>
    </location>
    <ligand>
        <name>ATP</name>
        <dbReference type="ChEBI" id="CHEBI:30616"/>
    </ligand>
</feature>
<keyword evidence="1 8" id="KW-0963">Cytoplasm</keyword>
<dbReference type="EC" id="2.7.2.11" evidence="8"/>
<dbReference type="AlphaFoldDB" id="A0A371RIL2"/>
<keyword evidence="5 8" id="KW-0547">Nucleotide-binding</keyword>
<accession>A0A371RIL2</accession>
<comment type="function">
    <text evidence="8">Catalyzes the transfer of a phosphate group to glutamate to form L-glutamate 5-phosphate.</text>
</comment>
<comment type="catalytic activity">
    <reaction evidence="8">
        <text>L-glutamate + ATP = L-glutamyl 5-phosphate + ADP</text>
        <dbReference type="Rhea" id="RHEA:14877"/>
        <dbReference type="ChEBI" id="CHEBI:29985"/>
        <dbReference type="ChEBI" id="CHEBI:30616"/>
        <dbReference type="ChEBI" id="CHEBI:58274"/>
        <dbReference type="ChEBI" id="CHEBI:456216"/>
        <dbReference type="EC" id="2.7.2.11"/>
    </reaction>
</comment>
<dbReference type="PRINTS" id="PR00474">
    <property type="entry name" value="GLU5KINASE"/>
</dbReference>
<dbReference type="Proteomes" id="UP000264589">
    <property type="component" value="Unassembled WGS sequence"/>
</dbReference>
<feature type="domain" description="PUA" evidence="9">
    <location>
        <begin position="292"/>
        <end position="365"/>
    </location>
</feature>
<feature type="binding site" evidence="8">
    <location>
        <position position="152"/>
    </location>
    <ligand>
        <name>substrate</name>
    </ligand>
</feature>
<dbReference type="InterPro" id="IPR036974">
    <property type="entry name" value="PUA_sf"/>
</dbReference>
<comment type="subcellular location">
    <subcellularLocation>
        <location evidence="8">Cytoplasm</location>
    </subcellularLocation>
</comment>
<dbReference type="FunFam" id="3.40.1160.10:FF:000006">
    <property type="entry name" value="Glutamate 5-kinase"/>
    <property type="match status" value="1"/>
</dbReference>
<evidence type="ECO:0000256" key="5">
    <source>
        <dbReference type="ARBA" id="ARBA00022741"/>
    </source>
</evidence>